<protein>
    <submittedName>
        <fullName evidence="1">Uncharacterized protein</fullName>
    </submittedName>
</protein>
<name>A0A6J5LZ12_9CAUD</name>
<sequence>MIRVSTKDPAFNRAWSNAHRALPVETLESPRQYGVRWREAYRCSVVPGSAPWPNIEYVFDRDEDYTWFMMRWA</sequence>
<proteinExistence type="predicted"/>
<evidence type="ECO:0000313" key="1">
    <source>
        <dbReference type="EMBL" id="CAB4137990.1"/>
    </source>
</evidence>
<gene>
    <name evidence="1" type="ORF">UFOVP328_183</name>
</gene>
<reference evidence="1" key="1">
    <citation type="submission" date="2020-04" db="EMBL/GenBank/DDBJ databases">
        <authorList>
            <person name="Chiriac C."/>
            <person name="Salcher M."/>
            <person name="Ghai R."/>
            <person name="Kavagutti S V."/>
        </authorList>
    </citation>
    <scope>NUCLEOTIDE SEQUENCE</scope>
</reference>
<organism evidence="1">
    <name type="scientific">uncultured Caudovirales phage</name>
    <dbReference type="NCBI Taxonomy" id="2100421"/>
    <lineage>
        <taxon>Viruses</taxon>
        <taxon>Duplodnaviria</taxon>
        <taxon>Heunggongvirae</taxon>
        <taxon>Uroviricota</taxon>
        <taxon>Caudoviricetes</taxon>
        <taxon>Peduoviridae</taxon>
        <taxon>Maltschvirus</taxon>
        <taxon>Maltschvirus maltsch</taxon>
    </lineage>
</organism>
<accession>A0A6J5LZ12</accession>
<dbReference type="EMBL" id="LR796341">
    <property type="protein sequence ID" value="CAB4137990.1"/>
    <property type="molecule type" value="Genomic_DNA"/>
</dbReference>